<comment type="caution">
    <text evidence="1">The sequence shown here is derived from an EMBL/GenBank/DDBJ whole genome shotgun (WGS) entry which is preliminary data.</text>
</comment>
<evidence type="ECO:0000313" key="2">
    <source>
        <dbReference type="Proteomes" id="UP000789366"/>
    </source>
</evidence>
<evidence type="ECO:0000313" key="1">
    <source>
        <dbReference type="EMBL" id="CAG8538956.1"/>
    </source>
</evidence>
<dbReference type="EMBL" id="CAJVPW010004335">
    <property type="protein sequence ID" value="CAG8538956.1"/>
    <property type="molecule type" value="Genomic_DNA"/>
</dbReference>
<feature type="non-terminal residue" evidence="1">
    <location>
        <position position="58"/>
    </location>
</feature>
<organism evidence="1 2">
    <name type="scientific">Cetraspora pellucida</name>
    <dbReference type="NCBI Taxonomy" id="1433469"/>
    <lineage>
        <taxon>Eukaryota</taxon>
        <taxon>Fungi</taxon>
        <taxon>Fungi incertae sedis</taxon>
        <taxon>Mucoromycota</taxon>
        <taxon>Glomeromycotina</taxon>
        <taxon>Glomeromycetes</taxon>
        <taxon>Diversisporales</taxon>
        <taxon>Gigasporaceae</taxon>
        <taxon>Cetraspora</taxon>
    </lineage>
</organism>
<proteinExistence type="predicted"/>
<gene>
    <name evidence="1" type="ORF">SPELUC_LOCUS4714</name>
</gene>
<dbReference type="Proteomes" id="UP000789366">
    <property type="component" value="Unassembled WGS sequence"/>
</dbReference>
<reference evidence="1" key="1">
    <citation type="submission" date="2021-06" db="EMBL/GenBank/DDBJ databases">
        <authorList>
            <person name="Kallberg Y."/>
            <person name="Tangrot J."/>
            <person name="Rosling A."/>
        </authorList>
    </citation>
    <scope>NUCLEOTIDE SEQUENCE</scope>
    <source>
        <strain evidence="1">28 12/20/2015</strain>
    </source>
</reference>
<accession>A0ACA9LS22</accession>
<name>A0ACA9LS22_9GLOM</name>
<protein>
    <submittedName>
        <fullName evidence="1">8022_t:CDS:1</fullName>
    </submittedName>
</protein>
<sequence length="58" mass="6791">MPKKITKKRLDFENPNMSLVEQPVGEPNLMSSECIKQIELWLENTKTYNLSGVFNRLH</sequence>
<keyword evidence="2" id="KW-1185">Reference proteome</keyword>